<dbReference type="RefSeq" id="WP_108962362.1">
    <property type="nucleotide sequence ID" value="NZ_CP026949.1"/>
</dbReference>
<dbReference type="Gene3D" id="2.160.10.10">
    <property type="entry name" value="Hexapeptide repeat proteins"/>
    <property type="match status" value="1"/>
</dbReference>
<evidence type="ECO:0008006" key="3">
    <source>
        <dbReference type="Google" id="ProtNLM"/>
    </source>
</evidence>
<evidence type="ECO:0000313" key="1">
    <source>
        <dbReference type="EMBL" id="PWC07748.1"/>
    </source>
</evidence>
<dbReference type="AlphaFoldDB" id="A0A2U1TFS2"/>
<organism evidence="1 2">
    <name type="scientific">Mycetocola zhujimingii</name>
    <dbReference type="NCBI Taxonomy" id="2079792"/>
    <lineage>
        <taxon>Bacteria</taxon>
        <taxon>Bacillati</taxon>
        <taxon>Actinomycetota</taxon>
        <taxon>Actinomycetes</taxon>
        <taxon>Micrococcales</taxon>
        <taxon>Microbacteriaceae</taxon>
        <taxon>Mycetocola</taxon>
    </lineage>
</organism>
<reference evidence="2" key="1">
    <citation type="submission" date="2018-04" db="EMBL/GenBank/DDBJ databases">
        <authorList>
            <person name="Liu S."/>
            <person name="Wang Z."/>
            <person name="Li J."/>
        </authorList>
    </citation>
    <scope>NUCLEOTIDE SEQUENCE [LARGE SCALE GENOMIC DNA]</scope>
    <source>
        <strain evidence="2">622</strain>
    </source>
</reference>
<evidence type="ECO:0000313" key="2">
    <source>
        <dbReference type="Proteomes" id="UP000244962"/>
    </source>
</evidence>
<name>A0A2U1TFS2_9MICO</name>
<dbReference type="EMBL" id="QEFB01000002">
    <property type="protein sequence ID" value="PWC07748.1"/>
    <property type="molecule type" value="Genomic_DNA"/>
</dbReference>
<dbReference type="SUPFAM" id="SSF51161">
    <property type="entry name" value="Trimeric LpxA-like enzymes"/>
    <property type="match status" value="1"/>
</dbReference>
<comment type="caution">
    <text evidence="1">The sequence shown here is derived from an EMBL/GenBank/DDBJ whole genome shotgun (WGS) entry which is preliminary data.</text>
</comment>
<sequence>MAVWLLPAGPVKNRLLRRLGHQIDPGARARSNFVWGVDSFVMEPGSRIGKWNLIKHMSTVSVGSGASIGRLNVISSHPVYVRLYPVGARLDLGSRAKITSRHQLDCSGGLRVGELSSIAGHDTRVLSHSVDLARDAQVAYPIVIGERSFVGARCLLLGGAVLPARSVLAAGSVLPHLKGHPAAGLWAGVPAEYKRPVSGEWFDRETTSTSRVFIPDTDTTVENAL</sequence>
<accession>A0A2U1TFS2</accession>
<proteinExistence type="predicted"/>
<dbReference type="Proteomes" id="UP000244962">
    <property type="component" value="Unassembled WGS sequence"/>
</dbReference>
<gene>
    <name evidence="1" type="ORF">DF223_04635</name>
</gene>
<keyword evidence="2" id="KW-1185">Reference proteome</keyword>
<protein>
    <recommendedName>
        <fullName evidence="3">Acyltransferase</fullName>
    </recommendedName>
</protein>
<dbReference type="InterPro" id="IPR011004">
    <property type="entry name" value="Trimer_LpxA-like_sf"/>
</dbReference>